<keyword evidence="3" id="KW-0722">Serine protease inhibitor</keyword>
<dbReference type="Proteomes" id="UP000554482">
    <property type="component" value="Unassembled WGS sequence"/>
</dbReference>
<sequence length="97" mass="10733">MADENKQTEETQEQPSLPLPILGHQMSDGASSGGKTQWPELMGLTVEEAKEKILLDMPRVVFQVVPPGHFVTMDFNTRRVRLYVDASGKIARAPQVG</sequence>
<accession>A0A7J6VUW3</accession>
<dbReference type="EMBL" id="JABWDY010026683">
    <property type="protein sequence ID" value="KAF5188497.1"/>
    <property type="molecule type" value="Genomic_DNA"/>
</dbReference>
<dbReference type="PANTHER" id="PTHR33091:SF29">
    <property type="entry name" value="SUBTILISIN INHIBITOR 1"/>
    <property type="match status" value="1"/>
</dbReference>
<dbReference type="GO" id="GO:0009611">
    <property type="term" value="P:response to wounding"/>
    <property type="evidence" value="ECO:0007669"/>
    <property type="project" value="InterPro"/>
</dbReference>
<name>A0A7J6VUW3_THATH</name>
<comment type="similarity">
    <text evidence="1">Belongs to the protease inhibitor I13 (potato type I serine protease inhibitor) family.</text>
</comment>
<evidence type="ECO:0000256" key="2">
    <source>
        <dbReference type="ARBA" id="ARBA00022690"/>
    </source>
</evidence>
<dbReference type="InterPro" id="IPR036354">
    <property type="entry name" value="Prot_inh_pot1_sf"/>
</dbReference>
<keyword evidence="2" id="KW-0646">Protease inhibitor</keyword>
<evidence type="ECO:0000313" key="6">
    <source>
        <dbReference type="Proteomes" id="UP000554482"/>
    </source>
</evidence>
<keyword evidence="6" id="KW-1185">Reference proteome</keyword>
<gene>
    <name evidence="5" type="ORF">FRX31_021914</name>
</gene>
<evidence type="ECO:0000313" key="5">
    <source>
        <dbReference type="EMBL" id="KAF5188497.1"/>
    </source>
</evidence>
<reference evidence="5 6" key="1">
    <citation type="submission" date="2020-06" db="EMBL/GenBank/DDBJ databases">
        <title>Transcriptomic and genomic resources for Thalictrum thalictroides and T. hernandezii: Facilitating candidate gene discovery in an emerging model plant lineage.</title>
        <authorList>
            <person name="Arias T."/>
            <person name="Riano-Pachon D.M."/>
            <person name="Di Stilio V.S."/>
        </authorList>
    </citation>
    <scope>NUCLEOTIDE SEQUENCE [LARGE SCALE GENOMIC DNA]</scope>
    <source>
        <strain evidence="6">cv. WT478/WT964</strain>
        <tissue evidence="5">Leaves</tissue>
    </source>
</reference>
<dbReference type="SUPFAM" id="SSF54654">
    <property type="entry name" value="CI-2 family of serine protease inhibitors"/>
    <property type="match status" value="1"/>
</dbReference>
<dbReference type="InterPro" id="IPR000864">
    <property type="entry name" value="Prot_inh_pot1"/>
</dbReference>
<dbReference type="Gene3D" id="3.30.10.10">
    <property type="entry name" value="Trypsin Inhibitor V, subunit A"/>
    <property type="match status" value="1"/>
</dbReference>
<dbReference type="AlphaFoldDB" id="A0A7J6VUW3"/>
<dbReference type="Pfam" id="PF00280">
    <property type="entry name" value="potato_inhibit"/>
    <property type="match status" value="1"/>
</dbReference>
<dbReference type="GO" id="GO:0004867">
    <property type="term" value="F:serine-type endopeptidase inhibitor activity"/>
    <property type="evidence" value="ECO:0007669"/>
    <property type="project" value="UniProtKB-KW"/>
</dbReference>
<proteinExistence type="inferred from homology"/>
<evidence type="ECO:0000256" key="4">
    <source>
        <dbReference type="SAM" id="MobiDB-lite"/>
    </source>
</evidence>
<evidence type="ECO:0000256" key="3">
    <source>
        <dbReference type="ARBA" id="ARBA00022900"/>
    </source>
</evidence>
<dbReference type="PANTHER" id="PTHR33091">
    <property type="entry name" value="PROTEIN, PUTATIVE, EXPRESSED-RELATED"/>
    <property type="match status" value="1"/>
</dbReference>
<comment type="caution">
    <text evidence="5">The sequence shown here is derived from an EMBL/GenBank/DDBJ whole genome shotgun (WGS) entry which is preliminary data.</text>
</comment>
<feature type="region of interest" description="Disordered" evidence="4">
    <location>
        <begin position="1"/>
        <end position="37"/>
    </location>
</feature>
<evidence type="ECO:0000256" key="1">
    <source>
        <dbReference type="ARBA" id="ARBA00008210"/>
    </source>
</evidence>
<dbReference type="PRINTS" id="PR00292">
    <property type="entry name" value="POTATOINHBTR"/>
</dbReference>
<organism evidence="5 6">
    <name type="scientific">Thalictrum thalictroides</name>
    <name type="common">Rue-anemone</name>
    <name type="synonym">Anemone thalictroides</name>
    <dbReference type="NCBI Taxonomy" id="46969"/>
    <lineage>
        <taxon>Eukaryota</taxon>
        <taxon>Viridiplantae</taxon>
        <taxon>Streptophyta</taxon>
        <taxon>Embryophyta</taxon>
        <taxon>Tracheophyta</taxon>
        <taxon>Spermatophyta</taxon>
        <taxon>Magnoliopsida</taxon>
        <taxon>Ranunculales</taxon>
        <taxon>Ranunculaceae</taxon>
        <taxon>Thalictroideae</taxon>
        <taxon>Thalictrum</taxon>
    </lineage>
</organism>
<protein>
    <submittedName>
        <fullName evidence="5">Subtilisin inhibitor</fullName>
    </submittedName>
</protein>
<dbReference type="OrthoDB" id="10013825at2759"/>